<dbReference type="Gene3D" id="3.40.50.2000">
    <property type="entry name" value="Glycogen Phosphorylase B"/>
    <property type="match status" value="1"/>
</dbReference>
<evidence type="ECO:0000313" key="2">
    <source>
        <dbReference type="EMBL" id="OGN31822.1"/>
    </source>
</evidence>
<dbReference type="PANTHER" id="PTHR45947:SF3">
    <property type="entry name" value="SULFOQUINOVOSYL TRANSFERASE SQD2"/>
    <property type="match status" value="1"/>
</dbReference>
<accession>A0A1F8H2F9</accession>
<dbReference type="CDD" id="cd03801">
    <property type="entry name" value="GT4_PimA-like"/>
    <property type="match status" value="1"/>
</dbReference>
<name>A0A1F8H2F9_9BACT</name>
<protein>
    <recommendedName>
        <fullName evidence="1">Glycosyl transferase family 1 domain-containing protein</fullName>
    </recommendedName>
</protein>
<dbReference type="Pfam" id="PF00534">
    <property type="entry name" value="Glycos_transf_1"/>
    <property type="match status" value="1"/>
</dbReference>
<dbReference type="GO" id="GO:0016757">
    <property type="term" value="F:glycosyltransferase activity"/>
    <property type="evidence" value="ECO:0007669"/>
    <property type="project" value="InterPro"/>
</dbReference>
<sequence length="264" mass="29796">MNPKYVLLGWPIWKILGKTISLWYAHGHVAPMLRIVDRLADIAFASTKEGYRLNSAKLKIVGQGIDTELFKPRMSNKGSGDELLIVSAGRITPSKDYETLIKATEVLKKDNANFQIAIAGQPATEKDFLYFEELKQMIKEKKMESTFWFIGPIANKNLPPFLQSADLFVNMGHTGSLDKAVLEAMACGLLLLTCNEAFGDVLGSYRDQLMYPKKDFQMLAGKIKYLIHLSEEEREKITRDLRETVVYHHNLKGLITKITSILNG</sequence>
<evidence type="ECO:0000313" key="3">
    <source>
        <dbReference type="Proteomes" id="UP000177676"/>
    </source>
</evidence>
<dbReference type="EMBL" id="MGKS01000027">
    <property type="protein sequence ID" value="OGN31822.1"/>
    <property type="molecule type" value="Genomic_DNA"/>
</dbReference>
<dbReference type="Proteomes" id="UP000177676">
    <property type="component" value="Unassembled WGS sequence"/>
</dbReference>
<gene>
    <name evidence="2" type="ORF">A3I92_02890</name>
</gene>
<dbReference type="SUPFAM" id="SSF53756">
    <property type="entry name" value="UDP-Glycosyltransferase/glycogen phosphorylase"/>
    <property type="match status" value="1"/>
</dbReference>
<reference evidence="2 3" key="1">
    <citation type="journal article" date="2016" name="Nat. Commun.">
        <title>Thousands of microbial genomes shed light on interconnected biogeochemical processes in an aquifer system.</title>
        <authorList>
            <person name="Anantharaman K."/>
            <person name="Brown C.T."/>
            <person name="Hug L.A."/>
            <person name="Sharon I."/>
            <person name="Castelle C.J."/>
            <person name="Probst A.J."/>
            <person name="Thomas B.C."/>
            <person name="Singh A."/>
            <person name="Wilkins M.J."/>
            <person name="Karaoz U."/>
            <person name="Brodie E.L."/>
            <person name="Williams K.H."/>
            <person name="Hubbard S.S."/>
            <person name="Banfield J.F."/>
        </authorList>
    </citation>
    <scope>NUCLEOTIDE SEQUENCE [LARGE SCALE GENOMIC DNA]</scope>
</reference>
<proteinExistence type="predicted"/>
<organism evidence="2 3">
    <name type="scientific">Candidatus Yanofskybacteria bacterium RIFCSPLOWO2_02_FULL_43_10b</name>
    <dbReference type="NCBI Taxonomy" id="1802704"/>
    <lineage>
        <taxon>Bacteria</taxon>
        <taxon>Candidatus Yanofskyibacteriota</taxon>
    </lineage>
</organism>
<evidence type="ECO:0000259" key="1">
    <source>
        <dbReference type="Pfam" id="PF00534"/>
    </source>
</evidence>
<dbReference type="PANTHER" id="PTHR45947">
    <property type="entry name" value="SULFOQUINOVOSYL TRANSFERASE SQD2"/>
    <property type="match status" value="1"/>
</dbReference>
<feature type="domain" description="Glycosyl transferase family 1" evidence="1">
    <location>
        <begin position="79"/>
        <end position="239"/>
    </location>
</feature>
<dbReference type="AlphaFoldDB" id="A0A1F8H2F9"/>
<dbReference type="InterPro" id="IPR050194">
    <property type="entry name" value="Glycosyltransferase_grp1"/>
</dbReference>
<comment type="caution">
    <text evidence="2">The sequence shown here is derived from an EMBL/GenBank/DDBJ whole genome shotgun (WGS) entry which is preliminary data.</text>
</comment>
<dbReference type="InterPro" id="IPR001296">
    <property type="entry name" value="Glyco_trans_1"/>
</dbReference>